<keyword evidence="1" id="KW-0436">Ligase</keyword>
<dbReference type="EMBL" id="JACHXW010000011">
    <property type="protein sequence ID" value="MBB3153599.1"/>
    <property type="molecule type" value="Genomic_DNA"/>
</dbReference>
<keyword evidence="2" id="KW-1185">Reference proteome</keyword>
<dbReference type="SUPFAM" id="SSF56801">
    <property type="entry name" value="Acetyl-CoA synthetase-like"/>
    <property type="match status" value="1"/>
</dbReference>
<dbReference type="PANTHER" id="PTHR36932:SF1">
    <property type="entry name" value="CAPSULAR POLYSACCHARIDE BIOSYNTHESIS PROTEIN"/>
    <property type="match status" value="1"/>
</dbReference>
<organism evidence="1 2">
    <name type="scientific">Paenibacillus endophyticus</name>
    <dbReference type="NCBI Taxonomy" id="1294268"/>
    <lineage>
        <taxon>Bacteria</taxon>
        <taxon>Bacillati</taxon>
        <taxon>Bacillota</taxon>
        <taxon>Bacilli</taxon>
        <taxon>Bacillales</taxon>
        <taxon>Paenibacillaceae</taxon>
        <taxon>Paenibacillus</taxon>
    </lineage>
</organism>
<dbReference type="Gene3D" id="3.40.50.12780">
    <property type="entry name" value="N-terminal domain of ligase-like"/>
    <property type="match status" value="2"/>
</dbReference>
<gene>
    <name evidence="1" type="ORF">FHS16_003674</name>
</gene>
<reference evidence="1 2" key="1">
    <citation type="submission" date="2020-08" db="EMBL/GenBank/DDBJ databases">
        <title>Genomic Encyclopedia of Type Strains, Phase III (KMG-III): the genomes of soil and plant-associated and newly described type strains.</title>
        <authorList>
            <person name="Whitman W."/>
        </authorList>
    </citation>
    <scope>NUCLEOTIDE SEQUENCE [LARGE SCALE GENOMIC DNA]</scope>
    <source>
        <strain evidence="1 2">CECT 8234</strain>
    </source>
</reference>
<dbReference type="InterPro" id="IPR053158">
    <property type="entry name" value="CapK_Type1_Caps_Biosynth"/>
</dbReference>
<comment type="caution">
    <text evidence="1">The sequence shown here is derived from an EMBL/GenBank/DDBJ whole genome shotgun (WGS) entry which is preliminary data.</text>
</comment>
<sequence length="379" mass="42427">MTGSAMPERLERAMATAIEQYPFYRRFQGADASFRDLPVLDKAAINANRELLELPSQESLIVTHTSGSTGTPFRCVKTREEQRALGLAIQRSRRRAGVPTNGRMLLLGNALLADRRMVTLYGNRMMQEKPHLIQGRCSGLYELAMHVERNGLPIADSLVALQNWGEYAQPGQRREIERVFGVPMLDYYGMEEVWLIAFAGMDGVLRIDDSLVYVEALDPVTLLPVPEGETGELVVTSFVMNSLPFLRYRTGDMGRIRRDEGSGGPILTLMPFRQSSIKLPGRELQSAVLRYLDGFYKWLATDLGVRQFQLVQETHYEFRLCIAGSHSSGAELGEAADKLANLLKKVLLADELRIAVEHVEEIQPHPVSGKCHPFVSHVS</sequence>
<dbReference type="RefSeq" id="WP_183565490.1">
    <property type="nucleotide sequence ID" value="NZ_CBCSLB010000010.1"/>
</dbReference>
<dbReference type="AlphaFoldDB" id="A0A7W5CAJ1"/>
<dbReference type="GO" id="GO:0016874">
    <property type="term" value="F:ligase activity"/>
    <property type="evidence" value="ECO:0007669"/>
    <property type="project" value="UniProtKB-KW"/>
</dbReference>
<accession>A0A7W5CAJ1</accession>
<proteinExistence type="predicted"/>
<name>A0A7W5CAJ1_9BACL</name>
<dbReference type="InterPro" id="IPR042099">
    <property type="entry name" value="ANL_N_sf"/>
</dbReference>
<evidence type="ECO:0000313" key="2">
    <source>
        <dbReference type="Proteomes" id="UP000518605"/>
    </source>
</evidence>
<evidence type="ECO:0000313" key="1">
    <source>
        <dbReference type="EMBL" id="MBB3153599.1"/>
    </source>
</evidence>
<protein>
    <submittedName>
        <fullName evidence="1">Phenylacetate-coenzyme A ligase PaaK-like adenylate-forming protein</fullName>
    </submittedName>
</protein>
<dbReference type="Proteomes" id="UP000518605">
    <property type="component" value="Unassembled WGS sequence"/>
</dbReference>
<dbReference type="PANTHER" id="PTHR36932">
    <property type="entry name" value="CAPSULAR POLYSACCHARIDE BIOSYNTHESIS PROTEIN"/>
    <property type="match status" value="1"/>
</dbReference>